<keyword evidence="1" id="KW-0472">Membrane</keyword>
<evidence type="ECO:0000256" key="1">
    <source>
        <dbReference type="SAM" id="Phobius"/>
    </source>
</evidence>
<organism evidence="2 3">
    <name type="scientific">Vibrio ishigakensis</name>
    <dbReference type="NCBI Taxonomy" id="1481914"/>
    <lineage>
        <taxon>Bacteria</taxon>
        <taxon>Pseudomonadati</taxon>
        <taxon>Pseudomonadota</taxon>
        <taxon>Gammaproteobacteria</taxon>
        <taxon>Vibrionales</taxon>
        <taxon>Vibrionaceae</taxon>
        <taxon>Vibrio</taxon>
    </lineage>
</organism>
<dbReference type="Proteomes" id="UP000031666">
    <property type="component" value="Unassembled WGS sequence"/>
</dbReference>
<reference evidence="2 3" key="2">
    <citation type="submission" date="2015-01" db="EMBL/GenBank/DDBJ databases">
        <authorList>
            <consortium name="NBRP consortium"/>
            <person name="Sawabe T."/>
            <person name="Meirelles P."/>
            <person name="Feng G."/>
            <person name="Sayaka M."/>
            <person name="Hattori M."/>
            <person name="Ohkuma M."/>
        </authorList>
    </citation>
    <scope>NUCLEOTIDE SEQUENCE [LARGE SCALE GENOMIC DNA]</scope>
    <source>
        <strain evidence="3">JCM 19241</strain>
    </source>
</reference>
<sequence length="38" mass="4199">MTSINNIHTFNGSPIKRTHIMQSLLVLHAISIVLIAIT</sequence>
<evidence type="ECO:0000313" key="3">
    <source>
        <dbReference type="Proteomes" id="UP000031666"/>
    </source>
</evidence>
<dbReference type="AlphaFoldDB" id="A0A0B8QFW3"/>
<comment type="caution">
    <text evidence="2">The sequence shown here is derived from an EMBL/GenBank/DDBJ whole genome shotgun (WGS) entry which is preliminary data.</text>
</comment>
<dbReference type="EMBL" id="BBSC01000005">
    <property type="protein sequence ID" value="GAM75937.1"/>
    <property type="molecule type" value="Genomic_DNA"/>
</dbReference>
<proteinExistence type="predicted"/>
<reference evidence="2 3" key="1">
    <citation type="submission" date="2015-01" db="EMBL/GenBank/DDBJ databases">
        <title>Vibrio sp. C94 JCM 19241 whole genome shotgun sequence.</title>
        <authorList>
            <person name="Sawabe T."/>
            <person name="Meirelles P."/>
            <person name="Feng G."/>
            <person name="Sayaka M."/>
            <person name="Hattori M."/>
            <person name="Ohkuma M."/>
        </authorList>
    </citation>
    <scope>NUCLEOTIDE SEQUENCE [LARGE SCALE GENOMIC DNA]</scope>
    <source>
        <strain evidence="3">JCM 19241</strain>
    </source>
</reference>
<feature type="transmembrane region" description="Helical" evidence="1">
    <location>
        <begin position="20"/>
        <end position="37"/>
    </location>
</feature>
<keyword evidence="1" id="KW-1133">Transmembrane helix</keyword>
<dbReference type="STRING" id="1481914.JCM19241_235"/>
<evidence type="ECO:0000313" key="2">
    <source>
        <dbReference type="EMBL" id="GAM75937.1"/>
    </source>
</evidence>
<accession>A0A0B8QFW3</accession>
<protein>
    <submittedName>
        <fullName evidence="2">Uncharacterized protein</fullName>
    </submittedName>
</protein>
<keyword evidence="1" id="KW-0812">Transmembrane</keyword>
<name>A0A0B8QFW3_9VIBR</name>
<gene>
    <name evidence="2" type="ORF">JCM19241_235</name>
</gene>